<dbReference type="PANTHER" id="PTHR43435:SF1">
    <property type="entry name" value="PROTEIN MPA43"/>
    <property type="match status" value="1"/>
</dbReference>
<feature type="domain" description="Carbohydrate kinase FGGY C-terminal" evidence="1">
    <location>
        <begin position="264"/>
        <end position="440"/>
    </location>
</feature>
<sequence>MTEVGIGIDLGSSSIRVSLYCYNDDMLLQTTCRPVPYYTNDNTNHQSWQYSQSTNEILERLDECFEELDISAYNTKALGVGATCSMAVFEADDVTPHKIFGTDSAKYPLNVVFWMDGTSSLECENLNKNALPSYTKKCLGGKGFISEMGIPKLCHLLHGLNENDSLVVYDLHKYIAKKICEKFEWSYEMLKNIPNANGIGHDGELCGWTTNVYDYIMETTGKSFSIGPIAPLLPNNHKNIRVSSFIDCYAGWFATAPKLNHSMTMVAGTSTCYLYGSTKSEFHIDGIWGPFTNIFDQQDRIKVYQGGSSLTGQLLSHVLQNHPYCLKNNYSNVVDIISLLEDYIVAYDGNDEKSLFQYESKKCFLYGDLQGNRTPFADPDLKGVYIGETLDTSLKSLAIKYITTLEFLVFQTRMIIEKFPEIETLYVVGSQSKNTRLLTLLQISFPEISIYIAKDIESTEYIGPKGAYLAAKYGSKVIDVDRSNDFQKPQLIPSYLETHARKQIFNLMNKKYEIILDIIKNQQKYNAMMS</sequence>
<proteinExistence type="predicted"/>
<comment type="caution">
    <text evidence="2">The sequence shown here is derived from an EMBL/GenBank/DDBJ whole genome shotgun (WGS) entry which is preliminary data.</text>
</comment>
<dbReference type="Proteomes" id="UP000095728">
    <property type="component" value="Unassembled WGS sequence"/>
</dbReference>
<dbReference type="InterPro" id="IPR018485">
    <property type="entry name" value="FGGY_C"/>
</dbReference>
<dbReference type="FunCoup" id="A0A1E5RIB6">
    <property type="interactions" value="34"/>
</dbReference>
<evidence type="ECO:0000259" key="1">
    <source>
        <dbReference type="Pfam" id="PF02782"/>
    </source>
</evidence>
<dbReference type="EMBL" id="LPNM01000006">
    <property type="protein sequence ID" value="OEJ86641.1"/>
    <property type="molecule type" value="Genomic_DNA"/>
</dbReference>
<dbReference type="Gene3D" id="1.20.58.2240">
    <property type="match status" value="1"/>
</dbReference>
<accession>A0A1E5RIB6</accession>
<dbReference type="Pfam" id="PF02782">
    <property type="entry name" value="FGGY_C"/>
    <property type="match status" value="1"/>
</dbReference>
<dbReference type="Gene3D" id="3.30.420.40">
    <property type="match status" value="1"/>
</dbReference>
<dbReference type="PANTHER" id="PTHR43435">
    <property type="entry name" value="RIBULOKINASE"/>
    <property type="match status" value="1"/>
</dbReference>
<dbReference type="SUPFAM" id="SSF53067">
    <property type="entry name" value="Actin-like ATPase domain"/>
    <property type="match status" value="2"/>
</dbReference>
<evidence type="ECO:0000313" key="3">
    <source>
        <dbReference type="Proteomes" id="UP000095728"/>
    </source>
</evidence>
<dbReference type="GO" id="GO:0019150">
    <property type="term" value="F:D-ribulokinase activity"/>
    <property type="evidence" value="ECO:0007669"/>
    <property type="project" value="TreeGrafter"/>
</dbReference>
<protein>
    <submittedName>
        <fullName evidence="2">Protein MPA43</fullName>
    </submittedName>
</protein>
<reference evidence="3" key="1">
    <citation type="journal article" date="2016" name="Genome Announc.">
        <title>Genome sequences of three species of Hanseniaspora isolated from spontaneous wine fermentations.</title>
        <authorList>
            <person name="Sternes P.R."/>
            <person name="Lee D."/>
            <person name="Kutyna D.R."/>
            <person name="Borneman A.R."/>
        </authorList>
    </citation>
    <scope>NUCLEOTIDE SEQUENCE [LARGE SCALE GENOMIC DNA]</scope>
    <source>
        <strain evidence="3">AWRI3579</strain>
    </source>
</reference>
<dbReference type="InParanoid" id="A0A1E5RIB6"/>
<gene>
    <name evidence="2" type="ORF">AWRI3579_g1554</name>
</gene>
<dbReference type="GO" id="GO:0019321">
    <property type="term" value="P:pentose metabolic process"/>
    <property type="evidence" value="ECO:0007669"/>
    <property type="project" value="TreeGrafter"/>
</dbReference>
<dbReference type="InterPro" id="IPR043129">
    <property type="entry name" value="ATPase_NBD"/>
</dbReference>
<dbReference type="AlphaFoldDB" id="A0A1E5RIB6"/>
<dbReference type="OrthoDB" id="203824at2759"/>
<keyword evidence="3" id="KW-1185">Reference proteome</keyword>
<organism evidence="2 3">
    <name type="scientific">Hanseniaspora osmophila</name>
    <dbReference type="NCBI Taxonomy" id="56408"/>
    <lineage>
        <taxon>Eukaryota</taxon>
        <taxon>Fungi</taxon>
        <taxon>Dikarya</taxon>
        <taxon>Ascomycota</taxon>
        <taxon>Saccharomycotina</taxon>
        <taxon>Saccharomycetes</taxon>
        <taxon>Saccharomycodales</taxon>
        <taxon>Saccharomycodaceae</taxon>
        <taxon>Hanseniaspora</taxon>
    </lineage>
</organism>
<evidence type="ECO:0000313" key="2">
    <source>
        <dbReference type="EMBL" id="OEJ86641.1"/>
    </source>
</evidence>
<dbReference type="GO" id="GO:0005737">
    <property type="term" value="C:cytoplasm"/>
    <property type="evidence" value="ECO:0007669"/>
    <property type="project" value="TreeGrafter"/>
</dbReference>
<name>A0A1E5RIB6_9ASCO</name>
<dbReference type="STRING" id="56408.A0A1E5RIB6"/>